<reference evidence="2" key="2">
    <citation type="journal article" date="2024" name="Plant">
        <title>Genomic evolution and insights into agronomic trait innovations of Sesamum species.</title>
        <authorList>
            <person name="Miao H."/>
            <person name="Wang L."/>
            <person name="Qu L."/>
            <person name="Liu H."/>
            <person name="Sun Y."/>
            <person name="Le M."/>
            <person name="Wang Q."/>
            <person name="Wei S."/>
            <person name="Zheng Y."/>
            <person name="Lin W."/>
            <person name="Duan Y."/>
            <person name="Cao H."/>
            <person name="Xiong S."/>
            <person name="Wang X."/>
            <person name="Wei L."/>
            <person name="Li C."/>
            <person name="Ma Q."/>
            <person name="Ju M."/>
            <person name="Zhao R."/>
            <person name="Li G."/>
            <person name="Mu C."/>
            <person name="Tian Q."/>
            <person name="Mei H."/>
            <person name="Zhang T."/>
            <person name="Gao T."/>
            <person name="Zhang H."/>
        </authorList>
    </citation>
    <scope>NUCLEOTIDE SEQUENCE</scope>
    <source>
        <strain evidence="2">G02</strain>
    </source>
</reference>
<feature type="region of interest" description="Disordered" evidence="1">
    <location>
        <begin position="1"/>
        <end position="28"/>
    </location>
</feature>
<gene>
    <name evidence="2" type="ORF">Sradi_7151500</name>
</gene>
<reference evidence="2" key="1">
    <citation type="submission" date="2020-06" db="EMBL/GenBank/DDBJ databases">
        <authorList>
            <person name="Li T."/>
            <person name="Hu X."/>
            <person name="Zhang T."/>
            <person name="Song X."/>
            <person name="Zhang H."/>
            <person name="Dai N."/>
            <person name="Sheng W."/>
            <person name="Hou X."/>
            <person name="Wei L."/>
        </authorList>
    </citation>
    <scope>NUCLEOTIDE SEQUENCE</scope>
    <source>
        <strain evidence="2">G02</strain>
        <tissue evidence="2">Leaf</tissue>
    </source>
</reference>
<feature type="region of interest" description="Disordered" evidence="1">
    <location>
        <begin position="94"/>
        <end position="118"/>
    </location>
</feature>
<comment type="caution">
    <text evidence="2">The sequence shown here is derived from an EMBL/GenBank/DDBJ whole genome shotgun (WGS) entry which is preliminary data.</text>
</comment>
<sequence>MSSTNESVRYVRENLGDDPSEATSRRLGSPLPSYVGCRRWSLRQAAYRLLDESFEEEEDVGEEEERSSLGEMDSKVWFGMTTERWLILRPKCLKEPGQGSRDRPGKINTTEVIKLKPQ</sequence>
<proteinExistence type="predicted"/>
<evidence type="ECO:0000256" key="1">
    <source>
        <dbReference type="SAM" id="MobiDB-lite"/>
    </source>
</evidence>
<name>A0AAW2IWU9_SESRA</name>
<evidence type="ECO:0000313" key="2">
    <source>
        <dbReference type="EMBL" id="KAL0286348.1"/>
    </source>
</evidence>
<dbReference type="AlphaFoldDB" id="A0AAW2IWU9"/>
<dbReference type="EMBL" id="JACGWJ010000963">
    <property type="protein sequence ID" value="KAL0286348.1"/>
    <property type="molecule type" value="Genomic_DNA"/>
</dbReference>
<protein>
    <submittedName>
        <fullName evidence="2">Uncharacterized protein</fullName>
    </submittedName>
</protein>
<accession>A0AAW2IWU9</accession>
<organism evidence="2">
    <name type="scientific">Sesamum radiatum</name>
    <name type="common">Black benniseed</name>
    <dbReference type="NCBI Taxonomy" id="300843"/>
    <lineage>
        <taxon>Eukaryota</taxon>
        <taxon>Viridiplantae</taxon>
        <taxon>Streptophyta</taxon>
        <taxon>Embryophyta</taxon>
        <taxon>Tracheophyta</taxon>
        <taxon>Spermatophyta</taxon>
        <taxon>Magnoliopsida</taxon>
        <taxon>eudicotyledons</taxon>
        <taxon>Gunneridae</taxon>
        <taxon>Pentapetalae</taxon>
        <taxon>asterids</taxon>
        <taxon>lamiids</taxon>
        <taxon>Lamiales</taxon>
        <taxon>Pedaliaceae</taxon>
        <taxon>Sesamum</taxon>
    </lineage>
</organism>